<proteinExistence type="predicted"/>
<evidence type="ECO:0000313" key="1">
    <source>
        <dbReference type="EMBL" id="CAD8121362.1"/>
    </source>
</evidence>
<keyword evidence="2" id="KW-1185">Reference proteome</keyword>
<comment type="caution">
    <text evidence="1">The sequence shown here is derived from an EMBL/GenBank/DDBJ whole genome shotgun (WGS) entry which is preliminary data.</text>
</comment>
<gene>
    <name evidence="1" type="ORF">PSON_ATCC_30995.1.T1320012</name>
</gene>
<evidence type="ECO:0000313" key="2">
    <source>
        <dbReference type="Proteomes" id="UP000692954"/>
    </source>
</evidence>
<dbReference type="Proteomes" id="UP000692954">
    <property type="component" value="Unassembled WGS sequence"/>
</dbReference>
<reference evidence="1" key="1">
    <citation type="submission" date="2021-01" db="EMBL/GenBank/DDBJ databases">
        <authorList>
            <consortium name="Genoscope - CEA"/>
            <person name="William W."/>
        </authorList>
    </citation>
    <scope>NUCLEOTIDE SEQUENCE</scope>
</reference>
<name>A0A8S1R2Q8_9CILI</name>
<accession>A0A8S1R2Q8</accession>
<organism evidence="1 2">
    <name type="scientific">Paramecium sonneborni</name>
    <dbReference type="NCBI Taxonomy" id="65129"/>
    <lineage>
        <taxon>Eukaryota</taxon>
        <taxon>Sar</taxon>
        <taxon>Alveolata</taxon>
        <taxon>Ciliophora</taxon>
        <taxon>Intramacronucleata</taxon>
        <taxon>Oligohymenophorea</taxon>
        <taxon>Peniculida</taxon>
        <taxon>Parameciidae</taxon>
        <taxon>Paramecium</taxon>
    </lineage>
</organism>
<dbReference type="AlphaFoldDB" id="A0A8S1R2Q8"/>
<protein>
    <submittedName>
        <fullName evidence="1">Uncharacterized protein</fullName>
    </submittedName>
</protein>
<dbReference type="EMBL" id="CAJJDN010000132">
    <property type="protein sequence ID" value="CAD8121362.1"/>
    <property type="molecule type" value="Genomic_DNA"/>
</dbReference>
<sequence length="34" mass="4173">MEQDKLPYIYEWRGAQIDFTYEMLILDTMNKTNT</sequence>